<dbReference type="Proteomes" id="UP000182631">
    <property type="component" value="Unassembled WGS sequence"/>
</dbReference>
<proteinExistence type="predicted"/>
<keyword evidence="3" id="KW-1185">Reference proteome</keyword>
<gene>
    <name evidence="2" type="ORF">FLM9_576</name>
</gene>
<organism evidence="2 3">
    <name type="scientific">Candidatus Synechococcus spongiarum</name>
    <dbReference type="NCBI Taxonomy" id="431041"/>
    <lineage>
        <taxon>Bacteria</taxon>
        <taxon>Bacillati</taxon>
        <taxon>Cyanobacteriota</taxon>
        <taxon>Cyanophyceae</taxon>
        <taxon>Synechococcales</taxon>
        <taxon>Synechococcaceae</taxon>
        <taxon>Synechococcus</taxon>
    </lineage>
</organism>
<evidence type="ECO:0000256" key="1">
    <source>
        <dbReference type="SAM" id="MobiDB-lite"/>
    </source>
</evidence>
<name>A0A170T6H2_9SYNE</name>
<evidence type="ECO:0000313" key="2">
    <source>
        <dbReference type="EMBL" id="CZB14991.1"/>
    </source>
</evidence>
<dbReference type="EMBL" id="FITM01000068">
    <property type="protein sequence ID" value="CZB14991.1"/>
    <property type="molecule type" value="Genomic_DNA"/>
</dbReference>
<protein>
    <submittedName>
        <fullName evidence="2">Uncharacterized protein</fullName>
    </submittedName>
</protein>
<feature type="region of interest" description="Disordered" evidence="1">
    <location>
        <begin position="140"/>
        <end position="177"/>
    </location>
</feature>
<evidence type="ECO:0000313" key="3">
    <source>
        <dbReference type="Proteomes" id="UP000182631"/>
    </source>
</evidence>
<reference evidence="3" key="1">
    <citation type="submission" date="2016-02" db="EMBL/GenBank/DDBJ databases">
        <authorList>
            <person name="liu f."/>
        </authorList>
    </citation>
    <scope>NUCLEOTIDE SEQUENCE [LARGE SCALE GENOMIC DNA]</scope>
</reference>
<accession>A0A170T6H2</accession>
<sequence length="185" mass="19693">MADLATVSWTFSKIFSLFASQPMGLFDRFLAKPGQAENTSDQPFFLDSDAAQTVGDMSYLRSSNTIRRTFPKSASLPEGGEVVQEVGAMASRVTKATRGVPEDRAAAASSGPAAVTATTTGGKVRKTFAQTMSPQELAQRLRGGSVKRKKATAAVREGRAVPRSSISNKPGSIDPFRTMVRDVTS</sequence>
<dbReference type="AlphaFoldDB" id="A0A170T6H2"/>